<dbReference type="InterPro" id="IPR015895">
    <property type="entry name" value="4pyrrol_synth_GluRdtase_N"/>
</dbReference>
<evidence type="ECO:0000259" key="11">
    <source>
        <dbReference type="Pfam" id="PF01488"/>
    </source>
</evidence>
<feature type="binding site" evidence="8">
    <location>
        <begin position="188"/>
        <end position="193"/>
    </location>
    <ligand>
        <name>NADP(+)</name>
        <dbReference type="ChEBI" id="CHEBI:58349"/>
    </ligand>
</feature>
<evidence type="ECO:0000259" key="10">
    <source>
        <dbReference type="Pfam" id="PF00745"/>
    </source>
</evidence>
<comment type="domain">
    <text evidence="8">Possesses an unusual extended V-shaped dimeric structure with each monomer consisting of three distinct domains arranged along a curved 'spinal' alpha-helix. The N-terminal catalytic domain specifically recognizes the glutamate moiety of the substrate. The second domain is the NADPH-binding domain, and the third C-terminal domain is responsible for dimerization.</text>
</comment>
<dbReference type="InterPro" id="IPR036291">
    <property type="entry name" value="NAD(P)-bd_dom_sf"/>
</dbReference>
<feature type="domain" description="Glutamyl-tRNA reductase N-terminal" evidence="12">
    <location>
        <begin position="11"/>
        <end position="155"/>
    </location>
</feature>
<dbReference type="SUPFAM" id="SSF51735">
    <property type="entry name" value="NAD(P)-binding Rossmann-fold domains"/>
    <property type="match status" value="1"/>
</dbReference>
<feature type="domain" description="Tetrapyrrole biosynthesis glutamyl-tRNA reductase dimerisation" evidence="10">
    <location>
        <begin position="314"/>
        <end position="378"/>
    </location>
</feature>
<evidence type="ECO:0000256" key="2">
    <source>
        <dbReference type="ARBA" id="ARBA00005916"/>
    </source>
</evidence>
<evidence type="ECO:0000256" key="9">
    <source>
        <dbReference type="RuleBase" id="RU000584"/>
    </source>
</evidence>
<keyword evidence="5 8" id="KW-0560">Oxidoreductase</keyword>
<dbReference type="SUPFAM" id="SSF69075">
    <property type="entry name" value="Glutamyl tRNA-reductase dimerization domain"/>
    <property type="match status" value="1"/>
</dbReference>
<name>A0ABP8MXU7_9BACT</name>
<evidence type="ECO:0000256" key="5">
    <source>
        <dbReference type="ARBA" id="ARBA00023002"/>
    </source>
</evidence>
<comment type="catalytic activity">
    <reaction evidence="7 8 9">
        <text>(S)-4-amino-5-oxopentanoate + tRNA(Glu) + NADP(+) = L-glutamyl-tRNA(Glu) + NADPH + H(+)</text>
        <dbReference type="Rhea" id="RHEA:12344"/>
        <dbReference type="Rhea" id="RHEA-COMP:9663"/>
        <dbReference type="Rhea" id="RHEA-COMP:9680"/>
        <dbReference type="ChEBI" id="CHEBI:15378"/>
        <dbReference type="ChEBI" id="CHEBI:57501"/>
        <dbReference type="ChEBI" id="CHEBI:57783"/>
        <dbReference type="ChEBI" id="CHEBI:58349"/>
        <dbReference type="ChEBI" id="CHEBI:78442"/>
        <dbReference type="ChEBI" id="CHEBI:78520"/>
        <dbReference type="EC" id="1.2.1.70"/>
    </reaction>
</comment>
<evidence type="ECO:0000256" key="3">
    <source>
        <dbReference type="ARBA" id="ARBA00012970"/>
    </source>
</evidence>
<comment type="pathway">
    <text evidence="1 8 9">Porphyrin-containing compound metabolism; protoporphyrin-IX biosynthesis; 5-aminolevulinate from L-glutamyl-tRNA(Glu): step 1/2.</text>
</comment>
<feature type="site" description="Important for activity" evidence="8">
    <location>
        <position position="98"/>
    </location>
</feature>
<dbReference type="SUPFAM" id="SSF69742">
    <property type="entry name" value="Glutamyl tRNA-reductase catalytic, N-terminal domain"/>
    <property type="match status" value="1"/>
</dbReference>
<dbReference type="Pfam" id="PF05201">
    <property type="entry name" value="GlutR_N"/>
    <property type="match status" value="1"/>
</dbReference>
<feature type="binding site" evidence="8">
    <location>
        <position position="119"/>
    </location>
    <ligand>
        <name>substrate</name>
    </ligand>
</feature>
<dbReference type="InterPro" id="IPR036343">
    <property type="entry name" value="GluRdtase_N_sf"/>
</dbReference>
<feature type="binding site" evidence="8">
    <location>
        <position position="108"/>
    </location>
    <ligand>
        <name>substrate</name>
    </ligand>
</feature>
<dbReference type="Pfam" id="PF01488">
    <property type="entry name" value="Shikimate_DH"/>
    <property type="match status" value="1"/>
</dbReference>
<feature type="binding site" evidence="8">
    <location>
        <begin position="52"/>
        <end position="55"/>
    </location>
    <ligand>
        <name>substrate</name>
    </ligand>
</feature>
<comment type="caution">
    <text evidence="13">The sequence shown here is derived from an EMBL/GenBank/DDBJ whole genome shotgun (WGS) entry which is preliminary data.</text>
</comment>
<comment type="subunit">
    <text evidence="8">Homodimer.</text>
</comment>
<dbReference type="HAMAP" id="MF_00087">
    <property type="entry name" value="Glu_tRNA_reductase"/>
    <property type="match status" value="1"/>
</dbReference>
<dbReference type="Proteomes" id="UP001501410">
    <property type="component" value="Unassembled WGS sequence"/>
</dbReference>
<feature type="binding site" evidence="8">
    <location>
        <begin position="113"/>
        <end position="115"/>
    </location>
    <ligand>
        <name>substrate</name>
    </ligand>
</feature>
<evidence type="ECO:0000256" key="1">
    <source>
        <dbReference type="ARBA" id="ARBA00005059"/>
    </source>
</evidence>
<keyword evidence="6 8" id="KW-0627">Porphyrin biosynthesis</keyword>
<dbReference type="Gene3D" id="3.40.50.720">
    <property type="entry name" value="NAD(P)-binding Rossmann-like Domain"/>
    <property type="match status" value="1"/>
</dbReference>
<dbReference type="PANTHER" id="PTHR43013">
    <property type="entry name" value="GLUTAMYL-TRNA REDUCTASE"/>
    <property type="match status" value="1"/>
</dbReference>
<evidence type="ECO:0000313" key="14">
    <source>
        <dbReference type="Proteomes" id="UP001501410"/>
    </source>
</evidence>
<reference evidence="14" key="1">
    <citation type="journal article" date="2019" name="Int. J. Syst. Evol. Microbiol.">
        <title>The Global Catalogue of Microorganisms (GCM) 10K type strain sequencing project: providing services to taxonomists for standard genome sequencing and annotation.</title>
        <authorList>
            <consortium name="The Broad Institute Genomics Platform"/>
            <consortium name="The Broad Institute Genome Sequencing Center for Infectious Disease"/>
            <person name="Wu L."/>
            <person name="Ma J."/>
        </authorList>
    </citation>
    <scope>NUCLEOTIDE SEQUENCE [LARGE SCALE GENOMIC DNA]</scope>
    <source>
        <strain evidence="14">JCM 31921</strain>
    </source>
</reference>
<dbReference type="PIRSF" id="PIRSF000445">
    <property type="entry name" value="4pyrrol_synth_GluRdtase"/>
    <property type="match status" value="1"/>
</dbReference>
<evidence type="ECO:0000256" key="7">
    <source>
        <dbReference type="ARBA" id="ARBA00047464"/>
    </source>
</evidence>
<protein>
    <recommendedName>
        <fullName evidence="3 8">Glutamyl-tRNA reductase</fullName>
        <shortName evidence="8">GluTR</shortName>
        <ecNumber evidence="3 8">1.2.1.70</ecNumber>
    </recommendedName>
</protein>
<dbReference type="NCBIfam" id="TIGR01035">
    <property type="entry name" value="hemA"/>
    <property type="match status" value="1"/>
</dbReference>
<comment type="miscellaneous">
    <text evidence="8">During catalysis, the active site Cys acts as a nucleophile attacking the alpha-carbonyl group of tRNA-bound glutamate with the formation of a thioester intermediate between enzyme and glutamate, and the concomitant release of tRNA(Glu). The thioester intermediate is finally reduced by direct hydride transfer from NADPH, to form the product GSA.</text>
</comment>
<dbReference type="InterPro" id="IPR000343">
    <property type="entry name" value="4pyrrol_synth_GluRdtase"/>
</dbReference>
<evidence type="ECO:0000256" key="8">
    <source>
        <dbReference type="HAMAP-Rule" id="MF_00087"/>
    </source>
</evidence>
<keyword evidence="4 8" id="KW-0521">NADP</keyword>
<dbReference type="InterPro" id="IPR015896">
    <property type="entry name" value="4pyrrol_synth_GluRdtase_dimer"/>
</dbReference>
<comment type="similarity">
    <text evidence="2 8 9">Belongs to the glutamyl-tRNA reductase family.</text>
</comment>
<evidence type="ECO:0000259" key="12">
    <source>
        <dbReference type="Pfam" id="PF05201"/>
    </source>
</evidence>
<dbReference type="Pfam" id="PF00745">
    <property type="entry name" value="GlutR_dimer"/>
    <property type="match status" value="1"/>
</dbReference>
<dbReference type="PANTHER" id="PTHR43013:SF1">
    <property type="entry name" value="GLUTAMYL-TRNA REDUCTASE"/>
    <property type="match status" value="1"/>
</dbReference>
<comment type="function">
    <text evidence="8">Catalyzes the NADPH-dependent reduction of glutamyl-tRNA(Glu) to glutamate 1-semialdehyde (GSA).</text>
</comment>
<dbReference type="EC" id="1.2.1.70" evidence="3 8"/>
<organism evidence="13 14">
    <name type="scientific">Rurimicrobium arvi</name>
    <dbReference type="NCBI Taxonomy" id="2049916"/>
    <lineage>
        <taxon>Bacteria</taxon>
        <taxon>Pseudomonadati</taxon>
        <taxon>Bacteroidota</taxon>
        <taxon>Chitinophagia</taxon>
        <taxon>Chitinophagales</taxon>
        <taxon>Chitinophagaceae</taxon>
        <taxon>Rurimicrobium</taxon>
    </lineage>
</organism>
<proteinExistence type="inferred from homology"/>
<evidence type="ECO:0000313" key="13">
    <source>
        <dbReference type="EMBL" id="GAA4457859.1"/>
    </source>
</evidence>
<evidence type="ECO:0000256" key="6">
    <source>
        <dbReference type="ARBA" id="ARBA00023244"/>
    </source>
</evidence>
<keyword evidence="14" id="KW-1185">Reference proteome</keyword>
<feature type="domain" description="Quinate/shikimate 5-dehydrogenase/glutamyl-tRNA reductase" evidence="11">
    <location>
        <begin position="173"/>
        <end position="300"/>
    </location>
</feature>
<dbReference type="InterPro" id="IPR036453">
    <property type="entry name" value="GluRdtase_dimer_dom_sf"/>
</dbReference>
<dbReference type="InterPro" id="IPR006151">
    <property type="entry name" value="Shikm_DH/Glu-tRNA_Rdtase"/>
</dbReference>
<gene>
    <name evidence="8 13" type="primary">hemA</name>
    <name evidence="13" type="ORF">GCM10023092_25200</name>
</gene>
<accession>A0ABP8MXU7</accession>
<dbReference type="InterPro" id="IPR018214">
    <property type="entry name" value="GluRdtase_CS"/>
</dbReference>
<dbReference type="EMBL" id="BAABEZ010000024">
    <property type="protein sequence ID" value="GAA4457859.1"/>
    <property type="molecule type" value="Genomic_DNA"/>
</dbReference>
<feature type="active site" description="Nucleophile" evidence="8">
    <location>
        <position position="53"/>
    </location>
</feature>
<dbReference type="PROSITE" id="PS00747">
    <property type="entry name" value="GLUTR"/>
    <property type="match status" value="1"/>
</dbReference>
<dbReference type="Gene3D" id="3.30.460.30">
    <property type="entry name" value="Glutamyl-tRNA reductase, N-terminal domain"/>
    <property type="match status" value="1"/>
</dbReference>
<sequence>MKNISDFHIAGISYRNTDAETRGRFAINEQQYRNLLSTAADFGIEEFFVVSTCNRTEIYGFAPSAAHLAGFLCSQTEGDAGSFHQLSYRKNGRSALEHLFHVSAGLDSQILGDYEIISQIKLAVKTAKENRCTGLFTEKLLDHTLQSSRNIRSRTQLSSGSVSVSFAAAQYIRQHFTETADKKILLLGTGKIGRNTCKNIVSTLGTKDITLINRTNAKAEALARELGIRFQPYECLETEAARADVILVATNAPQPTLLQKHLEHSAASLVIDLSIPNNVEMSIAGYKGICLVNVDELSKVADATLQKRKLEIPKAQQLIQEQINEFKNWYVMRQHVPVIRAVKSTLENIQQKHMQQDSVPLQSDDRIQKVLNNMATQMREKNEGGCNFIWAINDFMASS</sequence>
<evidence type="ECO:0000256" key="4">
    <source>
        <dbReference type="ARBA" id="ARBA00022857"/>
    </source>
</evidence>